<evidence type="ECO:0000313" key="1">
    <source>
        <dbReference type="EMBL" id="KAH3880538.1"/>
    </source>
</evidence>
<sequence length="161" mass="18652">MSRYPHESVTLTDITQKVEIKDSTIKAVCCINCTEQIPAIETLHCNNINIAEVTETPGSVMAQIELREIRSHQRNDPLIERWRRMVIDNYLPDKNPMRSKEDFTMRISYKEMGSESSEKIRQLVLPKVYRDEILKGLHNGIGHPRRDRTLSACKKGFRGIK</sequence>
<reference evidence="1" key="2">
    <citation type="submission" date="2020-11" db="EMBL/GenBank/DDBJ databases">
        <authorList>
            <person name="McCartney M.A."/>
            <person name="Auch B."/>
            <person name="Kono T."/>
            <person name="Mallez S."/>
            <person name="Becker A."/>
            <person name="Gohl D.M."/>
            <person name="Silverstein K.A.T."/>
            <person name="Koren S."/>
            <person name="Bechman K.B."/>
            <person name="Herman A."/>
            <person name="Abrahante J.E."/>
            <person name="Garbe J."/>
        </authorList>
    </citation>
    <scope>NUCLEOTIDE SEQUENCE</scope>
    <source>
        <strain evidence="1">Duluth1</strain>
        <tissue evidence="1">Whole animal</tissue>
    </source>
</reference>
<protein>
    <submittedName>
        <fullName evidence="1">Uncharacterized protein</fullName>
    </submittedName>
</protein>
<name>A0A9D4MQ93_DREPO</name>
<dbReference type="EMBL" id="JAIWYP010000001">
    <property type="protein sequence ID" value="KAH3880538.1"/>
    <property type="molecule type" value="Genomic_DNA"/>
</dbReference>
<proteinExistence type="predicted"/>
<comment type="caution">
    <text evidence="1">The sequence shown here is derived from an EMBL/GenBank/DDBJ whole genome shotgun (WGS) entry which is preliminary data.</text>
</comment>
<evidence type="ECO:0000313" key="2">
    <source>
        <dbReference type="Proteomes" id="UP000828390"/>
    </source>
</evidence>
<organism evidence="1 2">
    <name type="scientific">Dreissena polymorpha</name>
    <name type="common">Zebra mussel</name>
    <name type="synonym">Mytilus polymorpha</name>
    <dbReference type="NCBI Taxonomy" id="45954"/>
    <lineage>
        <taxon>Eukaryota</taxon>
        <taxon>Metazoa</taxon>
        <taxon>Spiralia</taxon>
        <taxon>Lophotrochozoa</taxon>
        <taxon>Mollusca</taxon>
        <taxon>Bivalvia</taxon>
        <taxon>Autobranchia</taxon>
        <taxon>Heteroconchia</taxon>
        <taxon>Euheterodonta</taxon>
        <taxon>Imparidentia</taxon>
        <taxon>Neoheterodontei</taxon>
        <taxon>Myida</taxon>
        <taxon>Dreissenoidea</taxon>
        <taxon>Dreissenidae</taxon>
        <taxon>Dreissena</taxon>
    </lineage>
</organism>
<accession>A0A9D4MQ93</accession>
<dbReference type="Proteomes" id="UP000828390">
    <property type="component" value="Unassembled WGS sequence"/>
</dbReference>
<dbReference type="AlphaFoldDB" id="A0A9D4MQ93"/>
<gene>
    <name evidence="1" type="ORF">DPMN_004454</name>
</gene>
<keyword evidence="2" id="KW-1185">Reference proteome</keyword>
<reference evidence="1" key="1">
    <citation type="journal article" date="2019" name="bioRxiv">
        <title>The Genome of the Zebra Mussel, Dreissena polymorpha: A Resource for Invasive Species Research.</title>
        <authorList>
            <person name="McCartney M.A."/>
            <person name="Auch B."/>
            <person name="Kono T."/>
            <person name="Mallez S."/>
            <person name="Zhang Y."/>
            <person name="Obille A."/>
            <person name="Becker A."/>
            <person name="Abrahante J.E."/>
            <person name="Garbe J."/>
            <person name="Badalamenti J.P."/>
            <person name="Herman A."/>
            <person name="Mangelson H."/>
            <person name="Liachko I."/>
            <person name="Sullivan S."/>
            <person name="Sone E.D."/>
            <person name="Koren S."/>
            <person name="Silverstein K.A.T."/>
            <person name="Beckman K.B."/>
            <person name="Gohl D.M."/>
        </authorList>
    </citation>
    <scope>NUCLEOTIDE SEQUENCE</scope>
    <source>
        <strain evidence="1">Duluth1</strain>
        <tissue evidence="1">Whole animal</tissue>
    </source>
</reference>